<evidence type="ECO:0008006" key="3">
    <source>
        <dbReference type="Google" id="ProtNLM"/>
    </source>
</evidence>
<evidence type="ECO:0000313" key="1">
    <source>
        <dbReference type="EMBL" id="ACL62353.1"/>
    </source>
</evidence>
<accession>B8IQQ8</accession>
<sequence>MREKAARYTHRVLDGYDAIIKACCDAWKALMPERLRSLTNQPWIQKVIL</sequence>
<dbReference type="EMBL" id="CP001349">
    <property type="protein sequence ID" value="ACL62353.1"/>
    <property type="molecule type" value="Genomic_DNA"/>
</dbReference>
<dbReference type="Proteomes" id="UP000008207">
    <property type="component" value="Chromosome"/>
</dbReference>
<reference evidence="1 2" key="1">
    <citation type="submission" date="2009-01" db="EMBL/GenBank/DDBJ databases">
        <title>Complete sequence of chromosome of Methylobacterium nodulans ORS 2060.</title>
        <authorList>
            <consortium name="US DOE Joint Genome Institute"/>
            <person name="Lucas S."/>
            <person name="Copeland A."/>
            <person name="Lapidus A."/>
            <person name="Glavina del Rio T."/>
            <person name="Dalin E."/>
            <person name="Tice H."/>
            <person name="Bruce D."/>
            <person name="Goodwin L."/>
            <person name="Pitluck S."/>
            <person name="Sims D."/>
            <person name="Brettin T."/>
            <person name="Detter J.C."/>
            <person name="Han C."/>
            <person name="Larimer F."/>
            <person name="Land M."/>
            <person name="Hauser L."/>
            <person name="Kyrpides N."/>
            <person name="Ivanova N."/>
            <person name="Marx C.J."/>
            <person name="Richardson P."/>
        </authorList>
    </citation>
    <scope>NUCLEOTIDE SEQUENCE [LARGE SCALE GENOMIC DNA]</scope>
    <source>
        <strain evidence="2">LMG 21967 / CNCM I-2342 / ORS 2060</strain>
    </source>
</reference>
<name>B8IQQ8_METNO</name>
<organism evidence="1 2">
    <name type="scientific">Methylobacterium nodulans (strain LMG 21967 / CNCM I-2342 / ORS 2060)</name>
    <dbReference type="NCBI Taxonomy" id="460265"/>
    <lineage>
        <taxon>Bacteria</taxon>
        <taxon>Pseudomonadati</taxon>
        <taxon>Pseudomonadota</taxon>
        <taxon>Alphaproteobacteria</taxon>
        <taxon>Hyphomicrobiales</taxon>
        <taxon>Methylobacteriaceae</taxon>
        <taxon>Methylobacterium</taxon>
    </lineage>
</organism>
<proteinExistence type="predicted"/>
<dbReference type="KEGG" id="mno:Mnod_7620"/>
<gene>
    <name evidence="1" type="ordered locus">Mnod_7620</name>
</gene>
<dbReference type="HOGENOM" id="CLU_3137602_0_0_5"/>
<protein>
    <recommendedName>
        <fullName evidence="3">Transposase</fullName>
    </recommendedName>
</protein>
<dbReference type="AlphaFoldDB" id="B8IQQ8"/>
<evidence type="ECO:0000313" key="2">
    <source>
        <dbReference type="Proteomes" id="UP000008207"/>
    </source>
</evidence>
<dbReference type="RefSeq" id="WP_015933906.1">
    <property type="nucleotide sequence ID" value="NC_011894.1"/>
</dbReference>
<keyword evidence="2" id="KW-1185">Reference proteome</keyword>